<dbReference type="OrthoDB" id="10317199at2759"/>
<feature type="region of interest" description="Disordered" evidence="1">
    <location>
        <begin position="438"/>
        <end position="469"/>
    </location>
</feature>
<dbReference type="Proteomes" id="UP000277580">
    <property type="component" value="Unassembled WGS sequence"/>
</dbReference>
<reference evidence="3 4" key="1">
    <citation type="journal article" date="2018" name="Nat. Ecol. Evol.">
        <title>Pezizomycetes genomes reveal the molecular basis of ectomycorrhizal truffle lifestyle.</title>
        <authorList>
            <person name="Murat C."/>
            <person name="Payen T."/>
            <person name="Noel B."/>
            <person name="Kuo A."/>
            <person name="Morin E."/>
            <person name="Chen J."/>
            <person name="Kohler A."/>
            <person name="Krizsan K."/>
            <person name="Balestrini R."/>
            <person name="Da Silva C."/>
            <person name="Montanini B."/>
            <person name="Hainaut M."/>
            <person name="Levati E."/>
            <person name="Barry K.W."/>
            <person name="Belfiori B."/>
            <person name="Cichocki N."/>
            <person name="Clum A."/>
            <person name="Dockter R.B."/>
            <person name="Fauchery L."/>
            <person name="Guy J."/>
            <person name="Iotti M."/>
            <person name="Le Tacon F."/>
            <person name="Lindquist E.A."/>
            <person name="Lipzen A."/>
            <person name="Malagnac F."/>
            <person name="Mello A."/>
            <person name="Molinier V."/>
            <person name="Miyauchi S."/>
            <person name="Poulain J."/>
            <person name="Riccioni C."/>
            <person name="Rubini A."/>
            <person name="Sitrit Y."/>
            <person name="Splivallo R."/>
            <person name="Traeger S."/>
            <person name="Wang M."/>
            <person name="Zifcakova L."/>
            <person name="Wipf D."/>
            <person name="Zambonelli A."/>
            <person name="Paolocci F."/>
            <person name="Nowrousian M."/>
            <person name="Ottonello S."/>
            <person name="Baldrian P."/>
            <person name="Spatafora J.W."/>
            <person name="Henrissat B."/>
            <person name="Nagy L.G."/>
            <person name="Aury J.M."/>
            <person name="Wincker P."/>
            <person name="Grigoriev I.V."/>
            <person name="Bonfante P."/>
            <person name="Martin F.M."/>
        </authorList>
    </citation>
    <scope>NUCLEOTIDE SEQUENCE [LARGE SCALE GENOMIC DNA]</scope>
    <source>
        <strain evidence="3 4">CCBAS932</strain>
    </source>
</reference>
<dbReference type="InterPro" id="IPR057678">
    <property type="entry name" value="DUF7918"/>
</dbReference>
<proteinExistence type="predicted"/>
<protein>
    <recommendedName>
        <fullName evidence="2">DUF7918 domain-containing protein</fullName>
    </recommendedName>
</protein>
<sequence>MPTIKGILDVSIETLNGQVLKEYGITRSNKGPLSTSFVLSQTGASFQICFRPIQSLFSHLDDYRTVGYHDPYWNLAAHIYIDKSENTEREVIIKLPQKGVRPANTIAQGRPAVGEDGTPMEQPWMFSEIPVEYLMAGLSTGEKLEKAYGGESVEGPNHQTEMGQIKIILHRILQRRVTDQQTDSYMSNTEDPGCVGHDVSHVVGVGEAKPSEDIYWEVDYLDRIENPWASMIFMYRGKKSLQKIGLISQDDPVLGVSSLSSLNRQLGKRGYQNVNFIDTLTARTPAMEPVSKKLKQDISGGGGRAAPVGSFPKIASATGNKVFRVGSLPKLDGRTIASFRTASSLRTKNSKQNDSSGGDAELLHSFSKVAIRAKKNLIRKGIKDHSKQPNDTQSGNNTRVDSSASNPMWVRQYSTRSSTRLQQASEWAFLEEFEKDAPVGDVPMNSEELKNGEEGKDGVLEFGAGGTSA</sequence>
<feature type="domain" description="DUF7918" evidence="2">
    <location>
        <begin position="9"/>
        <end position="249"/>
    </location>
</feature>
<accession>A0A3N4L3M0</accession>
<feature type="region of interest" description="Disordered" evidence="1">
    <location>
        <begin position="379"/>
        <end position="409"/>
    </location>
</feature>
<evidence type="ECO:0000259" key="2">
    <source>
        <dbReference type="Pfam" id="PF25534"/>
    </source>
</evidence>
<organism evidence="3 4">
    <name type="scientific">Morchella conica CCBAS932</name>
    <dbReference type="NCBI Taxonomy" id="1392247"/>
    <lineage>
        <taxon>Eukaryota</taxon>
        <taxon>Fungi</taxon>
        <taxon>Dikarya</taxon>
        <taxon>Ascomycota</taxon>
        <taxon>Pezizomycotina</taxon>
        <taxon>Pezizomycetes</taxon>
        <taxon>Pezizales</taxon>
        <taxon>Morchellaceae</taxon>
        <taxon>Morchella</taxon>
    </lineage>
</organism>
<dbReference type="PANTHER" id="PTHR36223:SF1">
    <property type="entry name" value="TRANSCRIPTION ELONGATION FACTOR EAF N-TERMINAL DOMAIN-CONTAINING PROTEIN"/>
    <property type="match status" value="1"/>
</dbReference>
<dbReference type="InParanoid" id="A0A3N4L3M0"/>
<evidence type="ECO:0000313" key="4">
    <source>
        <dbReference type="Proteomes" id="UP000277580"/>
    </source>
</evidence>
<keyword evidence="4" id="KW-1185">Reference proteome</keyword>
<dbReference type="AlphaFoldDB" id="A0A3N4L3M0"/>
<dbReference type="PANTHER" id="PTHR36223">
    <property type="entry name" value="BETA-LACTAMASE-TYPE TRANSPEPTIDASE FOLD DOMAIN CONTAINING PROTEIN"/>
    <property type="match status" value="1"/>
</dbReference>
<name>A0A3N4L3M0_9PEZI</name>
<feature type="compositionally biased region" description="Basic and acidic residues" evidence="1">
    <location>
        <begin position="447"/>
        <end position="459"/>
    </location>
</feature>
<dbReference type="Pfam" id="PF25534">
    <property type="entry name" value="DUF7918"/>
    <property type="match status" value="1"/>
</dbReference>
<dbReference type="EMBL" id="ML119106">
    <property type="protein sequence ID" value="RPB17423.1"/>
    <property type="molecule type" value="Genomic_DNA"/>
</dbReference>
<evidence type="ECO:0000256" key="1">
    <source>
        <dbReference type="SAM" id="MobiDB-lite"/>
    </source>
</evidence>
<evidence type="ECO:0000313" key="3">
    <source>
        <dbReference type="EMBL" id="RPB17423.1"/>
    </source>
</evidence>
<gene>
    <name evidence="3" type="ORF">P167DRAFT_569878</name>
</gene>
<feature type="compositionally biased region" description="Polar residues" evidence="1">
    <location>
        <begin position="389"/>
        <end position="409"/>
    </location>
</feature>